<name>A0ABS8GUZ8_9FLAO</name>
<dbReference type="Pfam" id="PF01610">
    <property type="entry name" value="DDE_Tnp_ISL3"/>
    <property type="match status" value="1"/>
</dbReference>
<accession>A0ABS8GUZ8</accession>
<dbReference type="EMBL" id="JAJGMW010000019">
    <property type="protein sequence ID" value="MCC4213831.1"/>
    <property type="molecule type" value="Genomic_DNA"/>
</dbReference>
<proteinExistence type="predicted"/>
<comment type="caution">
    <text evidence="2">The sequence shown here is derived from an EMBL/GenBank/DDBJ whole genome shotgun (WGS) entry which is preliminary data.</text>
</comment>
<reference evidence="2 3" key="1">
    <citation type="submission" date="2021-11" db="EMBL/GenBank/DDBJ databases">
        <title>Seasonal and diel survey of microbial diversity of the Tyrrhenian coast.</title>
        <authorList>
            <person name="Gattoni G."/>
            <person name="Corral P."/>
        </authorList>
    </citation>
    <scope>NUCLEOTIDE SEQUENCE [LARGE SCALE GENOMIC DNA]</scope>
    <source>
        <strain evidence="2 3">Mr9</strain>
    </source>
</reference>
<dbReference type="PANTHER" id="PTHR33498">
    <property type="entry name" value="TRANSPOSASE FOR INSERTION SEQUENCE ELEMENT IS1557"/>
    <property type="match status" value="1"/>
</dbReference>
<gene>
    <name evidence="2" type="ORF">LLW17_13955</name>
</gene>
<evidence type="ECO:0000313" key="3">
    <source>
        <dbReference type="Proteomes" id="UP001197770"/>
    </source>
</evidence>
<keyword evidence="3" id="KW-1185">Reference proteome</keyword>
<evidence type="ECO:0000313" key="2">
    <source>
        <dbReference type="EMBL" id="MCC4213831.1"/>
    </source>
</evidence>
<dbReference type="InterPro" id="IPR002560">
    <property type="entry name" value="Transposase_DDE"/>
</dbReference>
<organism evidence="2 3">
    <name type="scientific">Leeuwenhoekiella parthenopeia</name>
    <dbReference type="NCBI Taxonomy" id="2890320"/>
    <lineage>
        <taxon>Bacteria</taxon>
        <taxon>Pseudomonadati</taxon>
        <taxon>Bacteroidota</taxon>
        <taxon>Flavobacteriia</taxon>
        <taxon>Flavobacteriales</taxon>
        <taxon>Flavobacteriaceae</taxon>
        <taxon>Leeuwenhoekiella</taxon>
    </lineage>
</organism>
<evidence type="ECO:0000259" key="1">
    <source>
        <dbReference type="Pfam" id="PF01610"/>
    </source>
</evidence>
<sequence>MIRKILFEHYPDIKLAFKLTQRLRDIFNKAKSVEVAYTKLAHWYKDVENTGFKAFNTIANTININYRSILNYFINRSTNASAESFNAKIKTFRSQFRGVKNIEFFLYRLTTIFA</sequence>
<dbReference type="PANTHER" id="PTHR33498:SF1">
    <property type="entry name" value="TRANSPOSASE FOR INSERTION SEQUENCE ELEMENT IS1557"/>
    <property type="match status" value="1"/>
</dbReference>
<dbReference type="RefSeq" id="WP_228230902.1">
    <property type="nucleotide sequence ID" value="NZ_JAJGMW010000019.1"/>
</dbReference>
<dbReference type="Proteomes" id="UP001197770">
    <property type="component" value="Unassembled WGS sequence"/>
</dbReference>
<dbReference type="InterPro" id="IPR047951">
    <property type="entry name" value="Transpos_ISL3"/>
</dbReference>
<protein>
    <submittedName>
        <fullName evidence="2">Transposase</fullName>
    </submittedName>
</protein>
<feature type="domain" description="Transposase IS204/IS1001/IS1096/IS1165 DDE" evidence="1">
    <location>
        <begin position="6"/>
        <end position="108"/>
    </location>
</feature>